<feature type="transmembrane region" description="Helical" evidence="6">
    <location>
        <begin position="353"/>
        <end position="375"/>
    </location>
</feature>
<feature type="transmembrane region" description="Helical" evidence="6">
    <location>
        <begin position="473"/>
        <end position="491"/>
    </location>
</feature>
<feature type="compositionally biased region" description="Polar residues" evidence="5">
    <location>
        <begin position="829"/>
        <end position="844"/>
    </location>
</feature>
<evidence type="ECO:0000313" key="9">
    <source>
        <dbReference type="Proteomes" id="UP001642484"/>
    </source>
</evidence>
<dbReference type="SUPFAM" id="SSF51206">
    <property type="entry name" value="cAMP-binding domain-like"/>
    <property type="match status" value="1"/>
</dbReference>
<dbReference type="InterPro" id="IPR051413">
    <property type="entry name" value="K/Na_HCN_channel"/>
</dbReference>
<evidence type="ECO:0000256" key="1">
    <source>
        <dbReference type="ARBA" id="ARBA00004141"/>
    </source>
</evidence>
<dbReference type="EMBL" id="CAXAMN010005669">
    <property type="protein sequence ID" value="CAK9014877.1"/>
    <property type="molecule type" value="Genomic_DNA"/>
</dbReference>
<name>A0ABP0JKB6_9DINO</name>
<dbReference type="InterPro" id="IPR018490">
    <property type="entry name" value="cNMP-bd_dom_sf"/>
</dbReference>
<keyword evidence="4 6" id="KW-0472">Membrane</keyword>
<gene>
    <name evidence="8" type="ORF">CCMP2556_LOCUS11880</name>
</gene>
<dbReference type="Gene3D" id="1.10.287.70">
    <property type="match status" value="1"/>
</dbReference>
<dbReference type="PANTHER" id="PTHR45689:SF5">
    <property type="entry name" value="I[[H]] CHANNEL, ISOFORM E"/>
    <property type="match status" value="1"/>
</dbReference>
<evidence type="ECO:0000256" key="3">
    <source>
        <dbReference type="ARBA" id="ARBA00022989"/>
    </source>
</evidence>
<keyword evidence="3 6" id="KW-1133">Transmembrane helix</keyword>
<evidence type="ECO:0000259" key="7">
    <source>
        <dbReference type="Pfam" id="PF00520"/>
    </source>
</evidence>
<protein>
    <recommendedName>
        <fullName evidence="7">Ion transport domain-containing protein</fullName>
    </recommendedName>
</protein>
<sequence length="862" mass="97063">MMQFLARLRRQSDTTVDVAGDEGDEAILRLKSLLTAVETSEAATIAAPPGTATPASSEWRDAEGKTGCDVLVEMLAQLKDLKMVEKGGAARTIASEMMKEDPRYFQVPVPDLQDDEEMPTQEIIHFGRYQGHLSNSADTHTYAMGRKSSRDDGHRPVSRAFLPVQPPSTSKSLPRPGAGPDLLPAIADWKRQISGHSNVSSKSRSVSGRYDACFADDFKKALQRKVTFEISEVKASGSVASDGLEAITRSQPLAAFEPREFWKRQGSANPLTASVKNRMSLKSSNVTWSQQEQRASWSSVIPGGCSVNNMVVHPTNKFKSLWSVLGMMFLIFDIIVIPLRFFNLPDWWSFADAMNVVTLCYWNMDILVSFFTGYYHRGILVMKPRRIAVHYLRTWFLMDVTVVTVDWILTALASQQEGTGAAGVVRLSKTLRLLRFVRLMRMFRLLRGNTLLQRMEENTFSQATLTQYNILKIVGYIILLQHVIACLWFFVGTSETGEASWIEVTQLRTATVQFQYFSCLHWSFTQLGVGNVEIDAYNVFERLFCVCVALVSLISSSALVSTITSLMTTLEQRRNDEMNQFTRLRRFLQYNGISGDLKDRVTRFLQYAYHSQTECTSDSDVPILKLLSTGLHAELQFSRYEGALSKLTFLKSLMASNFQTFQENKVLQSLAVKALHMVELAQNDVVFCTGGIAECSYLVLSGQFSYVKLAKQYPAGGHHWIGDYCLWTPWLYMGELLAREIGRLVALEAEAFCECVGAVWEMRQQAMFFAQMVVEELNNLQLEDLTDVKMDEDEEEEVEPKRSRRESNLTLESLSSVKFLRCCCRYRSSVATSRSSTPLNSVSPVNPGVDFTPKPSDARSED</sequence>
<feature type="transmembrane region" description="Helical" evidence="6">
    <location>
        <begin position="395"/>
        <end position="413"/>
    </location>
</feature>
<keyword evidence="2 6" id="KW-0812">Transmembrane</keyword>
<feature type="region of interest" description="Disordered" evidence="5">
    <location>
        <begin position="143"/>
        <end position="179"/>
    </location>
</feature>
<dbReference type="Pfam" id="PF00520">
    <property type="entry name" value="Ion_trans"/>
    <property type="match status" value="1"/>
</dbReference>
<feature type="domain" description="Ion transport" evidence="7">
    <location>
        <begin position="320"/>
        <end position="572"/>
    </location>
</feature>
<reference evidence="8 9" key="1">
    <citation type="submission" date="2024-02" db="EMBL/GenBank/DDBJ databases">
        <authorList>
            <person name="Chen Y."/>
            <person name="Shah S."/>
            <person name="Dougan E. K."/>
            <person name="Thang M."/>
            <person name="Chan C."/>
        </authorList>
    </citation>
    <scope>NUCLEOTIDE SEQUENCE [LARGE SCALE GENOMIC DNA]</scope>
</reference>
<comment type="subcellular location">
    <subcellularLocation>
        <location evidence="1">Membrane</location>
        <topology evidence="1">Multi-pass membrane protein</topology>
    </subcellularLocation>
</comment>
<evidence type="ECO:0000256" key="4">
    <source>
        <dbReference type="ARBA" id="ARBA00023136"/>
    </source>
</evidence>
<dbReference type="PANTHER" id="PTHR45689">
    <property type="entry name" value="I[[H]] CHANNEL, ISOFORM E"/>
    <property type="match status" value="1"/>
</dbReference>
<organism evidence="8 9">
    <name type="scientific">Durusdinium trenchii</name>
    <dbReference type="NCBI Taxonomy" id="1381693"/>
    <lineage>
        <taxon>Eukaryota</taxon>
        <taxon>Sar</taxon>
        <taxon>Alveolata</taxon>
        <taxon>Dinophyceae</taxon>
        <taxon>Suessiales</taxon>
        <taxon>Symbiodiniaceae</taxon>
        <taxon>Durusdinium</taxon>
    </lineage>
</organism>
<evidence type="ECO:0000256" key="2">
    <source>
        <dbReference type="ARBA" id="ARBA00022692"/>
    </source>
</evidence>
<feature type="transmembrane region" description="Helical" evidence="6">
    <location>
        <begin position="543"/>
        <end position="570"/>
    </location>
</feature>
<proteinExistence type="predicted"/>
<evidence type="ECO:0000313" key="8">
    <source>
        <dbReference type="EMBL" id="CAK9014877.1"/>
    </source>
</evidence>
<accession>A0ABP0JKB6</accession>
<feature type="region of interest" description="Disordered" evidence="5">
    <location>
        <begin position="829"/>
        <end position="862"/>
    </location>
</feature>
<keyword evidence="9" id="KW-1185">Reference proteome</keyword>
<comment type="caution">
    <text evidence="8">The sequence shown here is derived from an EMBL/GenBank/DDBJ whole genome shotgun (WGS) entry which is preliminary data.</text>
</comment>
<evidence type="ECO:0000256" key="6">
    <source>
        <dbReference type="SAM" id="Phobius"/>
    </source>
</evidence>
<dbReference type="InterPro" id="IPR005821">
    <property type="entry name" value="Ion_trans_dom"/>
</dbReference>
<dbReference type="Proteomes" id="UP001642484">
    <property type="component" value="Unassembled WGS sequence"/>
</dbReference>
<evidence type="ECO:0000256" key="5">
    <source>
        <dbReference type="SAM" id="MobiDB-lite"/>
    </source>
</evidence>
<dbReference type="SUPFAM" id="SSF81324">
    <property type="entry name" value="Voltage-gated potassium channels"/>
    <property type="match status" value="1"/>
</dbReference>
<feature type="transmembrane region" description="Helical" evidence="6">
    <location>
        <begin position="320"/>
        <end position="341"/>
    </location>
</feature>